<gene>
    <name evidence="2" type="ORF">AWB68_06591</name>
</gene>
<dbReference type="EMBL" id="FCON02000122">
    <property type="protein sequence ID" value="SAL82621.1"/>
    <property type="molecule type" value="Genomic_DNA"/>
</dbReference>
<accession>A0A158KQB4</accession>
<sequence>MWRDDHPYIAIYLIGCLVTLVLIVAKATIFSVIDWATKANILKNNLKKLAPPDTKRWWDKVTGFVFLALIEIALSWINVPIALWQVSTGLFQVLRDLLTPVPEEINLLRFPLRNNPEMPRESVWAYMLALMVKGGGITATPDYVSSSMQAVKRNHPSFSDNTAIEMLKSLKVLDSDVLSEAIDLARQNHLRFYR</sequence>
<keyword evidence="3" id="KW-1185">Reference proteome</keyword>
<reference evidence="2" key="1">
    <citation type="submission" date="2016-01" db="EMBL/GenBank/DDBJ databases">
        <authorList>
            <person name="Peeters C."/>
        </authorList>
    </citation>
    <scope>NUCLEOTIDE SEQUENCE [LARGE SCALE GENOMIC DNA]</scope>
    <source>
        <strain evidence="2">LMG 22940</strain>
    </source>
</reference>
<dbReference type="RefSeq" id="WP_087648527.1">
    <property type="nucleotide sequence ID" value="NZ_FCON02000122.1"/>
</dbReference>
<keyword evidence="1" id="KW-1133">Transmembrane helix</keyword>
<dbReference type="AlphaFoldDB" id="A0A158KQB4"/>
<evidence type="ECO:0000313" key="3">
    <source>
        <dbReference type="Proteomes" id="UP000054770"/>
    </source>
</evidence>
<evidence type="ECO:0000256" key="1">
    <source>
        <dbReference type="SAM" id="Phobius"/>
    </source>
</evidence>
<name>A0A158KQB4_9BURK</name>
<feature type="transmembrane region" description="Helical" evidence="1">
    <location>
        <begin position="12"/>
        <end position="36"/>
    </location>
</feature>
<comment type="caution">
    <text evidence="2">The sequence shown here is derived from an EMBL/GenBank/DDBJ whole genome shotgun (WGS) entry which is preliminary data.</text>
</comment>
<dbReference type="Proteomes" id="UP000054770">
    <property type="component" value="Unassembled WGS sequence"/>
</dbReference>
<organism evidence="2 3">
    <name type="scientific">Caballeronia choica</name>
    <dbReference type="NCBI Taxonomy" id="326476"/>
    <lineage>
        <taxon>Bacteria</taxon>
        <taxon>Pseudomonadati</taxon>
        <taxon>Pseudomonadota</taxon>
        <taxon>Betaproteobacteria</taxon>
        <taxon>Burkholderiales</taxon>
        <taxon>Burkholderiaceae</taxon>
        <taxon>Caballeronia</taxon>
    </lineage>
</organism>
<feature type="transmembrane region" description="Helical" evidence="1">
    <location>
        <begin position="57"/>
        <end position="77"/>
    </location>
</feature>
<proteinExistence type="predicted"/>
<evidence type="ECO:0000313" key="2">
    <source>
        <dbReference type="EMBL" id="SAL82621.1"/>
    </source>
</evidence>
<keyword evidence="1" id="KW-0472">Membrane</keyword>
<protein>
    <submittedName>
        <fullName evidence="2">Uncharacterized protein</fullName>
    </submittedName>
</protein>
<keyword evidence="1" id="KW-0812">Transmembrane</keyword>